<dbReference type="Pfam" id="PF13445">
    <property type="entry name" value="zf-RING_UBOX"/>
    <property type="match status" value="1"/>
</dbReference>
<evidence type="ECO:0000259" key="9">
    <source>
        <dbReference type="PROSITE" id="PS50089"/>
    </source>
</evidence>
<feature type="compositionally biased region" description="Basic residues" evidence="8">
    <location>
        <begin position="415"/>
        <end position="425"/>
    </location>
</feature>
<evidence type="ECO:0000256" key="7">
    <source>
        <dbReference type="SAM" id="Coils"/>
    </source>
</evidence>
<reference evidence="11" key="1">
    <citation type="submission" date="2019-06" db="EMBL/GenBank/DDBJ databases">
        <authorList>
            <consortium name="Wellcome Sanger Institute Data Sharing"/>
        </authorList>
    </citation>
    <scope>NUCLEOTIDE SEQUENCE [LARGE SCALE GENOMIC DNA]</scope>
</reference>
<dbReference type="PROSITE" id="PS50188">
    <property type="entry name" value="B302_SPRY"/>
    <property type="match status" value="1"/>
</dbReference>
<sequence length="666" mass="74467">MAASDMDELSLLTLEEELTCSICLCPFETPVTTPCGHNFCQNCLFATWTDSFCCPQCRTHFATKPELKKNTVLSAVVETFKLRSSRNEPLDLYQEEVQVEKEAAVICDMCMKAEASKTCLTCLASYCEEHLMPHRENPNFRLHQLTEPLGDLSERMCPDHHKLMDFFCVQHERVICSFCLQQVHKGCSFKTPDEQKAFKETELRNKLSLLDGKIEKTKTVLAQMRTMQDKLKESAASKKKALAAEYQQMREMLDRDESAALSAVDHEQESGQTKLRTFLKKFTENTDKMSQAKDDVNNTLSQSHTLSFLQASVVLPPVVIHDPYAPRVTMDSKTVSAIQAFAAVMKEHLTEILKQPTEARLQMLKPAERPVPVSGFSVFQPGGAVPLLGMPLPPSQPGNPKHIRSQSPGAPLKAGQKKKPQKQTKKPPNAPKGNAPSMKAARSMDNLQDLTKKDKSKGQPPEREPKVKPETSDVLPDITSAAKRNDLLKYGSVLTLDPKTAHKRIILSEDLTTASVSDEPTNYHDCPSRFSVCSQVLTSKGFSRGRHYWEVKMSCNNFIGIGLAYNSIDRKGPASRLGRNAQSWCVEWFNVKLSAWHASSETVLLNPNSKRVGVLLDCEEGTATFYNVADRAYPFHTFVFPFSETVYPAFWIFSSGSSITLCKLQA</sequence>
<dbReference type="Gene3D" id="3.30.160.60">
    <property type="entry name" value="Classic Zinc Finger"/>
    <property type="match status" value="1"/>
</dbReference>
<keyword evidence="2" id="KW-0479">Metal-binding</keyword>
<dbReference type="InterPro" id="IPR001870">
    <property type="entry name" value="B30.2/SPRY"/>
</dbReference>
<evidence type="ECO:0000256" key="5">
    <source>
        <dbReference type="ARBA" id="ARBA00022859"/>
    </source>
</evidence>
<evidence type="ECO:0000256" key="6">
    <source>
        <dbReference type="PROSITE-ProRule" id="PRU00175"/>
    </source>
</evidence>
<dbReference type="PANTHER" id="PTHR25465">
    <property type="entry name" value="B-BOX DOMAIN CONTAINING"/>
    <property type="match status" value="1"/>
</dbReference>
<keyword evidence="12" id="KW-1185">Reference proteome</keyword>
<dbReference type="InterPro" id="IPR058030">
    <property type="entry name" value="TRIM8/14/16/25/29/45/65_CC"/>
</dbReference>
<feature type="compositionally biased region" description="Basic and acidic residues" evidence="8">
    <location>
        <begin position="450"/>
        <end position="471"/>
    </location>
</feature>
<keyword evidence="1" id="KW-0399">Innate immunity</keyword>
<dbReference type="InParanoid" id="A0A667XWN8"/>
<name>A0A667XWN8_9TELE</name>
<evidence type="ECO:0000256" key="2">
    <source>
        <dbReference type="ARBA" id="ARBA00022723"/>
    </source>
</evidence>
<protein>
    <submittedName>
        <fullName evidence="11">Tripartite motif containing 25</fullName>
    </submittedName>
</protein>
<dbReference type="PRINTS" id="PR01407">
    <property type="entry name" value="BUTYPHLNCDUF"/>
</dbReference>
<evidence type="ECO:0000259" key="10">
    <source>
        <dbReference type="PROSITE" id="PS50188"/>
    </source>
</evidence>
<dbReference type="Proteomes" id="UP000472263">
    <property type="component" value="Chromosome 1"/>
</dbReference>
<evidence type="ECO:0000313" key="12">
    <source>
        <dbReference type="Proteomes" id="UP000472263"/>
    </source>
</evidence>
<keyword evidence="4" id="KW-0862">Zinc</keyword>
<dbReference type="SMART" id="SM00589">
    <property type="entry name" value="PRY"/>
    <property type="match status" value="1"/>
</dbReference>
<gene>
    <name evidence="11" type="primary">trim25</name>
</gene>
<dbReference type="GO" id="GO:0005737">
    <property type="term" value="C:cytoplasm"/>
    <property type="evidence" value="ECO:0007669"/>
    <property type="project" value="UniProtKB-ARBA"/>
</dbReference>
<feature type="domain" description="B30.2/SPRY" evidence="10">
    <location>
        <begin position="474"/>
        <end position="666"/>
    </location>
</feature>
<evidence type="ECO:0000256" key="4">
    <source>
        <dbReference type="ARBA" id="ARBA00022833"/>
    </source>
</evidence>
<dbReference type="InterPro" id="IPR027370">
    <property type="entry name" value="Znf-RING_euk"/>
</dbReference>
<dbReference type="Pfam" id="PF13765">
    <property type="entry name" value="PRY"/>
    <property type="match status" value="1"/>
</dbReference>
<dbReference type="PROSITE" id="PS50089">
    <property type="entry name" value="ZF_RING_2"/>
    <property type="match status" value="1"/>
</dbReference>
<evidence type="ECO:0000256" key="3">
    <source>
        <dbReference type="ARBA" id="ARBA00022771"/>
    </source>
</evidence>
<dbReference type="SUPFAM" id="SSF49899">
    <property type="entry name" value="Concanavalin A-like lectins/glucanases"/>
    <property type="match status" value="1"/>
</dbReference>
<evidence type="ECO:0000256" key="1">
    <source>
        <dbReference type="ARBA" id="ARBA00022588"/>
    </source>
</evidence>
<organism evidence="11 12">
    <name type="scientific">Myripristis murdjan</name>
    <name type="common">pinecone soldierfish</name>
    <dbReference type="NCBI Taxonomy" id="586833"/>
    <lineage>
        <taxon>Eukaryota</taxon>
        <taxon>Metazoa</taxon>
        <taxon>Chordata</taxon>
        <taxon>Craniata</taxon>
        <taxon>Vertebrata</taxon>
        <taxon>Euteleostomi</taxon>
        <taxon>Actinopterygii</taxon>
        <taxon>Neopterygii</taxon>
        <taxon>Teleostei</taxon>
        <taxon>Neoteleostei</taxon>
        <taxon>Acanthomorphata</taxon>
        <taxon>Holocentriformes</taxon>
        <taxon>Holocentridae</taxon>
        <taxon>Myripristis</taxon>
    </lineage>
</organism>
<dbReference type="PROSITE" id="PS00518">
    <property type="entry name" value="ZF_RING_1"/>
    <property type="match status" value="1"/>
</dbReference>
<evidence type="ECO:0000256" key="8">
    <source>
        <dbReference type="SAM" id="MobiDB-lite"/>
    </source>
</evidence>
<dbReference type="CDD" id="cd19769">
    <property type="entry name" value="Bbox2_TRIM16-like"/>
    <property type="match status" value="1"/>
</dbReference>
<dbReference type="InterPro" id="IPR051051">
    <property type="entry name" value="E3_ubiq-ligase_TRIM/RNF"/>
</dbReference>
<dbReference type="Ensembl" id="ENSMMDT00005014035.1">
    <property type="protein sequence ID" value="ENSMMDP00005013641.1"/>
    <property type="gene ID" value="ENSMMDG00005007072.1"/>
</dbReference>
<keyword evidence="5" id="KW-0391">Immunity</keyword>
<reference evidence="11" key="3">
    <citation type="submission" date="2025-09" db="UniProtKB">
        <authorList>
            <consortium name="Ensembl"/>
        </authorList>
    </citation>
    <scope>IDENTIFICATION</scope>
</reference>
<keyword evidence="3 6" id="KW-0863">Zinc-finger</keyword>
<keyword evidence="7" id="KW-0175">Coiled coil</keyword>
<dbReference type="InterPro" id="IPR003879">
    <property type="entry name" value="Butyrophylin_SPRY"/>
</dbReference>
<dbReference type="AlphaFoldDB" id="A0A667XWN8"/>
<dbReference type="InterPro" id="IPR013083">
    <property type="entry name" value="Znf_RING/FYVE/PHD"/>
</dbReference>
<dbReference type="GO" id="GO:0008270">
    <property type="term" value="F:zinc ion binding"/>
    <property type="evidence" value="ECO:0007669"/>
    <property type="project" value="UniProtKB-KW"/>
</dbReference>
<proteinExistence type="predicted"/>
<dbReference type="Gene3D" id="3.30.40.10">
    <property type="entry name" value="Zinc/RING finger domain, C3HC4 (zinc finger)"/>
    <property type="match status" value="1"/>
</dbReference>
<dbReference type="PANTHER" id="PTHR25465:SF77">
    <property type="entry name" value="E3 UBIQUITIN_ISG15 LIGASE TRIM25"/>
    <property type="match status" value="1"/>
</dbReference>
<dbReference type="InterPro" id="IPR043136">
    <property type="entry name" value="B30.2/SPRY_sf"/>
</dbReference>
<dbReference type="InterPro" id="IPR013320">
    <property type="entry name" value="ConA-like_dom_sf"/>
</dbReference>
<dbReference type="Gene3D" id="2.60.120.920">
    <property type="match status" value="1"/>
</dbReference>
<dbReference type="SUPFAM" id="SSF57845">
    <property type="entry name" value="B-box zinc-binding domain"/>
    <property type="match status" value="1"/>
</dbReference>
<reference evidence="11" key="2">
    <citation type="submission" date="2025-08" db="UniProtKB">
        <authorList>
            <consortium name="Ensembl"/>
        </authorList>
    </citation>
    <scope>IDENTIFICATION</scope>
</reference>
<dbReference type="InterPro" id="IPR000315">
    <property type="entry name" value="Znf_B-box"/>
</dbReference>
<dbReference type="Gene3D" id="4.10.830.40">
    <property type="match status" value="1"/>
</dbReference>
<dbReference type="SMART" id="SM00184">
    <property type="entry name" value="RING"/>
    <property type="match status" value="1"/>
</dbReference>
<dbReference type="InterPro" id="IPR006574">
    <property type="entry name" value="PRY"/>
</dbReference>
<dbReference type="Pfam" id="PF00622">
    <property type="entry name" value="SPRY"/>
    <property type="match status" value="1"/>
</dbReference>
<feature type="coiled-coil region" evidence="7">
    <location>
        <begin position="232"/>
        <end position="259"/>
    </location>
</feature>
<accession>A0A667XWN8</accession>
<dbReference type="SUPFAM" id="SSF57850">
    <property type="entry name" value="RING/U-box"/>
    <property type="match status" value="1"/>
</dbReference>
<dbReference type="Pfam" id="PF25600">
    <property type="entry name" value="TRIM_CC"/>
    <property type="match status" value="1"/>
</dbReference>
<dbReference type="Pfam" id="PF00643">
    <property type="entry name" value="zf-B_box"/>
    <property type="match status" value="1"/>
</dbReference>
<dbReference type="GO" id="GO:0045087">
    <property type="term" value="P:innate immune response"/>
    <property type="evidence" value="ECO:0007669"/>
    <property type="project" value="UniProtKB-KW"/>
</dbReference>
<dbReference type="InterPro" id="IPR017907">
    <property type="entry name" value="Znf_RING_CS"/>
</dbReference>
<dbReference type="GeneTree" id="ENSGT00940000164979"/>
<dbReference type="SMART" id="SM00449">
    <property type="entry name" value="SPRY"/>
    <property type="match status" value="1"/>
</dbReference>
<feature type="domain" description="RING-type" evidence="9">
    <location>
        <begin position="20"/>
        <end position="58"/>
    </location>
</feature>
<feature type="region of interest" description="Disordered" evidence="8">
    <location>
        <begin position="387"/>
        <end position="475"/>
    </location>
</feature>
<dbReference type="InterPro" id="IPR001841">
    <property type="entry name" value="Znf_RING"/>
</dbReference>
<dbReference type="InterPro" id="IPR003877">
    <property type="entry name" value="SPRY_dom"/>
</dbReference>
<evidence type="ECO:0000313" key="11">
    <source>
        <dbReference type="Ensembl" id="ENSMMDP00005013641.1"/>
    </source>
</evidence>